<protein>
    <submittedName>
        <fullName evidence="2">Putative damage-inducible protein DinB</fullName>
    </submittedName>
</protein>
<evidence type="ECO:0000313" key="3">
    <source>
        <dbReference type="Proteomes" id="UP000541352"/>
    </source>
</evidence>
<feature type="domain" description="DinB-like" evidence="1">
    <location>
        <begin position="29"/>
        <end position="161"/>
    </location>
</feature>
<name>A0A7W5ZGV2_9BACT</name>
<dbReference type="Pfam" id="PF12867">
    <property type="entry name" value="DinB_2"/>
    <property type="match status" value="1"/>
</dbReference>
<dbReference type="RefSeq" id="WP_183971830.1">
    <property type="nucleotide sequence ID" value="NZ_JACIBY010000002.1"/>
</dbReference>
<proteinExistence type="predicted"/>
<evidence type="ECO:0000313" key="2">
    <source>
        <dbReference type="EMBL" id="MBB3837063.1"/>
    </source>
</evidence>
<dbReference type="EMBL" id="JACIBY010000002">
    <property type="protein sequence ID" value="MBB3837063.1"/>
    <property type="molecule type" value="Genomic_DNA"/>
</dbReference>
<dbReference type="InterPro" id="IPR034660">
    <property type="entry name" value="DinB/YfiT-like"/>
</dbReference>
<dbReference type="SUPFAM" id="SSF109854">
    <property type="entry name" value="DinB/YfiT-like putative metalloenzymes"/>
    <property type="match status" value="1"/>
</dbReference>
<reference evidence="2 3" key="1">
    <citation type="submission" date="2020-08" db="EMBL/GenBank/DDBJ databases">
        <title>Genomic Encyclopedia of Type Strains, Phase IV (KMG-IV): sequencing the most valuable type-strain genomes for metagenomic binning, comparative biology and taxonomic classification.</title>
        <authorList>
            <person name="Goeker M."/>
        </authorList>
    </citation>
    <scope>NUCLEOTIDE SEQUENCE [LARGE SCALE GENOMIC DNA]</scope>
    <source>
        <strain evidence="2 3">DSM 17976</strain>
    </source>
</reference>
<organism evidence="2 3">
    <name type="scientific">Runella defluvii</name>
    <dbReference type="NCBI Taxonomy" id="370973"/>
    <lineage>
        <taxon>Bacteria</taxon>
        <taxon>Pseudomonadati</taxon>
        <taxon>Bacteroidota</taxon>
        <taxon>Cytophagia</taxon>
        <taxon>Cytophagales</taxon>
        <taxon>Spirosomataceae</taxon>
        <taxon>Runella</taxon>
    </lineage>
</organism>
<gene>
    <name evidence="2" type="ORF">FHS57_001057</name>
</gene>
<dbReference type="Gene3D" id="1.20.120.450">
    <property type="entry name" value="dinb family like domain"/>
    <property type="match status" value="1"/>
</dbReference>
<dbReference type="InterPro" id="IPR024775">
    <property type="entry name" value="DinB-like"/>
</dbReference>
<evidence type="ECO:0000259" key="1">
    <source>
        <dbReference type="Pfam" id="PF12867"/>
    </source>
</evidence>
<dbReference type="Proteomes" id="UP000541352">
    <property type="component" value="Unassembled WGS sequence"/>
</dbReference>
<dbReference type="AlphaFoldDB" id="A0A7W5ZGV2"/>
<keyword evidence="3" id="KW-1185">Reference proteome</keyword>
<accession>A0A7W5ZGV2</accession>
<sequence>MKPASTLEVWLRGPLPEIPALLQPVAHALLQAREEVEKIAGGFPNEKLWERPVGVASVGFHLQHLTGVLDRLFTYAKGEMLSPSQLEWLANEGKPQAGQASFEELFQHFSQQIDKALAQLSATDTSTLLEGRGVGRAQIPSTVLGLLFHAAEHTQRHVGQLLVTVAVVGRNVEGKVQNVDL</sequence>
<comment type="caution">
    <text evidence="2">The sequence shown here is derived from an EMBL/GenBank/DDBJ whole genome shotgun (WGS) entry which is preliminary data.</text>
</comment>